<dbReference type="InterPro" id="IPR022398">
    <property type="entry name" value="Peptidase_S8_His-AS"/>
</dbReference>
<dbReference type="PRINTS" id="PR00723">
    <property type="entry name" value="SUBTILISIN"/>
</dbReference>
<evidence type="ECO:0000259" key="9">
    <source>
        <dbReference type="Pfam" id="PF00082"/>
    </source>
</evidence>
<dbReference type="PROSITE" id="PS51892">
    <property type="entry name" value="SUBTILASE"/>
    <property type="match status" value="1"/>
</dbReference>
<dbReference type="InterPro" id="IPR050131">
    <property type="entry name" value="Peptidase_S8_subtilisin-like"/>
</dbReference>
<dbReference type="PANTHER" id="PTHR43806:SF11">
    <property type="entry name" value="CEREVISIN-RELATED"/>
    <property type="match status" value="1"/>
</dbReference>
<keyword evidence="4 5" id="KW-0720">Serine protease</keyword>
<dbReference type="PROSITE" id="PS00137">
    <property type="entry name" value="SUBTILASE_HIS"/>
    <property type="match status" value="1"/>
</dbReference>
<feature type="active site" description="Charge relay system" evidence="5">
    <location>
        <position position="164"/>
    </location>
</feature>
<comment type="similarity">
    <text evidence="1 5 6">Belongs to the peptidase S8 family.</text>
</comment>
<evidence type="ECO:0000256" key="2">
    <source>
        <dbReference type="ARBA" id="ARBA00022670"/>
    </source>
</evidence>
<dbReference type="SUPFAM" id="SSF52743">
    <property type="entry name" value="Subtilisin-like"/>
    <property type="match status" value="1"/>
</dbReference>
<name>A0ABP4Y2F7_9ACTN</name>
<keyword evidence="3 5" id="KW-0378">Hydrolase</keyword>
<feature type="signal peptide" evidence="8">
    <location>
        <begin position="1"/>
        <end position="30"/>
    </location>
</feature>
<feature type="active site" description="Charge relay system" evidence="5">
    <location>
        <position position="464"/>
    </location>
</feature>
<dbReference type="Gene3D" id="3.40.50.200">
    <property type="entry name" value="Peptidase S8/S53 domain"/>
    <property type="match status" value="1"/>
</dbReference>
<dbReference type="InterPro" id="IPR036852">
    <property type="entry name" value="Peptidase_S8/S53_dom_sf"/>
</dbReference>
<dbReference type="Pfam" id="PF00082">
    <property type="entry name" value="Peptidase_S8"/>
    <property type="match status" value="1"/>
</dbReference>
<gene>
    <name evidence="10" type="ORF">GCM10009682_20560</name>
</gene>
<dbReference type="InterPro" id="IPR015500">
    <property type="entry name" value="Peptidase_S8_subtilisin-rel"/>
</dbReference>
<accession>A0ABP4Y2F7</accession>
<evidence type="ECO:0000313" key="11">
    <source>
        <dbReference type="Proteomes" id="UP001500218"/>
    </source>
</evidence>
<evidence type="ECO:0000256" key="8">
    <source>
        <dbReference type="SAM" id="SignalP"/>
    </source>
</evidence>
<feature type="chain" id="PRO_5047515515" evidence="8">
    <location>
        <begin position="31"/>
        <end position="557"/>
    </location>
</feature>
<feature type="active site" description="Charge relay system" evidence="5">
    <location>
        <position position="213"/>
    </location>
</feature>
<keyword evidence="2 5" id="KW-0645">Protease</keyword>
<dbReference type="InterPro" id="IPR023827">
    <property type="entry name" value="Peptidase_S8_Asp-AS"/>
</dbReference>
<proteinExistence type="inferred from homology"/>
<dbReference type="RefSeq" id="WP_344128791.1">
    <property type="nucleotide sequence ID" value="NZ_BAAALT010000053.1"/>
</dbReference>
<dbReference type="PANTHER" id="PTHR43806">
    <property type="entry name" value="PEPTIDASE S8"/>
    <property type="match status" value="1"/>
</dbReference>
<dbReference type="EMBL" id="BAAALT010000053">
    <property type="protein sequence ID" value="GAA1798829.1"/>
    <property type="molecule type" value="Genomic_DNA"/>
</dbReference>
<protein>
    <submittedName>
        <fullName evidence="10">S8 family serine peptidase</fullName>
    </submittedName>
</protein>
<evidence type="ECO:0000256" key="4">
    <source>
        <dbReference type="ARBA" id="ARBA00022825"/>
    </source>
</evidence>
<comment type="caution">
    <text evidence="10">The sequence shown here is derived from an EMBL/GenBank/DDBJ whole genome shotgun (WGS) entry which is preliminary data.</text>
</comment>
<feature type="region of interest" description="Disordered" evidence="7">
    <location>
        <begin position="106"/>
        <end position="128"/>
    </location>
</feature>
<evidence type="ECO:0000256" key="3">
    <source>
        <dbReference type="ARBA" id="ARBA00022801"/>
    </source>
</evidence>
<sequence length="557" mass="58352">MRPRERVVGTATTAAVLALTFGIPATPAGAGPATETRYTVLAEENVSLADAATAIESAGGTILAANAGVGMFRVVSTDSDFAAAAAAAPQLVGAATQTVIGRWPRKPTTVERERATAGAAGAARKAGTGADPLDGRLWGLPMIRATRAHAVSRGDKRVTVGILDTGIDASNPDIAPNFSWSLSRNFARDIVDVDGECEVASCLDPVGTDDHGHGTHVAGTVAAAANGVGITGVAPRVTLVELKGGQDAGFYFLEPVINAITYAADAGIDVINMSFFTDPWLFNCAANPADSPQAQAEQRVIIAAHVRALTYAHRRGVTLVAALGNEHMDLGSPRTDVTSPNYPVDTAYPREIDNRTCQIMPTEGPFVIGVSSLGPSERKSDFSNYGKEQITVGAPGGWFRDGYGTDTYRTNGNMILSSYPKKVLQEEGSVDADGNVFPEAEGAVFKNCTKDGRCGYYTFRQGTSMASPHAAGVAALIVSRFGRRDHRHPGLTMDPNRVERVLTGTAAEHACPEPPLQSYANEGRPAEFDALCVGGKAFNGFYGSGIVDAYAAVTYRG</sequence>
<feature type="domain" description="Peptidase S8/S53" evidence="9">
    <location>
        <begin position="156"/>
        <end position="514"/>
    </location>
</feature>
<evidence type="ECO:0000256" key="7">
    <source>
        <dbReference type="SAM" id="MobiDB-lite"/>
    </source>
</evidence>
<keyword evidence="8" id="KW-0732">Signal</keyword>
<keyword evidence="11" id="KW-1185">Reference proteome</keyword>
<evidence type="ECO:0000256" key="1">
    <source>
        <dbReference type="ARBA" id="ARBA00011073"/>
    </source>
</evidence>
<evidence type="ECO:0000256" key="6">
    <source>
        <dbReference type="RuleBase" id="RU003355"/>
    </source>
</evidence>
<dbReference type="Proteomes" id="UP001500218">
    <property type="component" value="Unassembled WGS sequence"/>
</dbReference>
<reference evidence="11" key="1">
    <citation type="journal article" date="2019" name="Int. J. Syst. Evol. Microbiol.">
        <title>The Global Catalogue of Microorganisms (GCM) 10K type strain sequencing project: providing services to taxonomists for standard genome sequencing and annotation.</title>
        <authorList>
            <consortium name="The Broad Institute Genomics Platform"/>
            <consortium name="The Broad Institute Genome Sequencing Center for Infectious Disease"/>
            <person name="Wu L."/>
            <person name="Ma J."/>
        </authorList>
    </citation>
    <scope>NUCLEOTIDE SEQUENCE [LARGE SCALE GENOMIC DNA]</scope>
    <source>
        <strain evidence="11">JCM 13250</strain>
    </source>
</reference>
<evidence type="ECO:0000256" key="5">
    <source>
        <dbReference type="PROSITE-ProRule" id="PRU01240"/>
    </source>
</evidence>
<dbReference type="PROSITE" id="PS00136">
    <property type="entry name" value="SUBTILASE_ASP"/>
    <property type="match status" value="1"/>
</dbReference>
<dbReference type="InterPro" id="IPR023828">
    <property type="entry name" value="Peptidase_S8_Ser-AS"/>
</dbReference>
<evidence type="ECO:0000313" key="10">
    <source>
        <dbReference type="EMBL" id="GAA1798829.1"/>
    </source>
</evidence>
<feature type="compositionally biased region" description="Low complexity" evidence="7">
    <location>
        <begin position="116"/>
        <end position="128"/>
    </location>
</feature>
<dbReference type="PROSITE" id="PS00138">
    <property type="entry name" value="SUBTILASE_SER"/>
    <property type="match status" value="1"/>
</dbReference>
<organism evidence="10 11">
    <name type="scientific">Luedemannella flava</name>
    <dbReference type="NCBI Taxonomy" id="349316"/>
    <lineage>
        <taxon>Bacteria</taxon>
        <taxon>Bacillati</taxon>
        <taxon>Actinomycetota</taxon>
        <taxon>Actinomycetes</taxon>
        <taxon>Micromonosporales</taxon>
        <taxon>Micromonosporaceae</taxon>
        <taxon>Luedemannella</taxon>
    </lineage>
</organism>
<dbReference type="InterPro" id="IPR000209">
    <property type="entry name" value="Peptidase_S8/S53_dom"/>
</dbReference>